<evidence type="ECO:0000256" key="1">
    <source>
        <dbReference type="RuleBase" id="RU000682"/>
    </source>
</evidence>
<keyword evidence="1" id="KW-0539">Nucleus</keyword>
<evidence type="ECO:0000313" key="4">
    <source>
        <dbReference type="EMBL" id="RPD57645.1"/>
    </source>
</evidence>
<evidence type="ECO:0000256" key="2">
    <source>
        <dbReference type="SAM" id="MobiDB-lite"/>
    </source>
</evidence>
<name>A0A5C2S278_9APHY</name>
<evidence type="ECO:0000313" key="5">
    <source>
        <dbReference type="Proteomes" id="UP000313359"/>
    </source>
</evidence>
<keyword evidence="1" id="KW-0238">DNA-binding</keyword>
<dbReference type="Proteomes" id="UP000313359">
    <property type="component" value="Unassembled WGS sequence"/>
</dbReference>
<dbReference type="Pfam" id="PF00046">
    <property type="entry name" value="Homeodomain"/>
    <property type="match status" value="1"/>
</dbReference>
<feature type="region of interest" description="Disordered" evidence="2">
    <location>
        <begin position="444"/>
        <end position="475"/>
    </location>
</feature>
<sequence length="475" mass="52050">MSHQRTSHEHPTTHVQPSKKQLSTYSSLYGWAGPPPGSHPTHQAPHEQGVYQSHLRERTSPASNNVAMTSTACGLNSVTQQPKGSNPTTPADLYRTQNMPRYDERSKLALQTRMSTEAVGMWLSQLSNKSEAGSSFAKSPQRNNITMTRTYFDEAAKAVLEDAFNGNAYPSTAERAQLATRLGVDSEAICSIIDELGAAARSRLAHAADNNSTELEPAPWLVTATDEDSVAEHIRELRRHICMDSTEGRLLGRLLRNARQTRSTKICSEQNVYIPNLIHCTLRLPHCPLFLGLLSGPHFALYFLSITLSGNDREVRTSSTCLYINGLTLVAGHHCGVQLHDELFIIATSSTAQLQVAQEGIAQKHRGAALAMAKMSSLCKAHGSGNHSRIPFEIVDHVVKRRSPRPTPENFHTLPSVHEQGRLSEHIDTRRNCCDADTSDALAANGGGPRFTRSQTHVVSSTRHADAAYTSKKSS</sequence>
<feature type="compositionally biased region" description="Polar residues" evidence="2">
    <location>
        <begin position="452"/>
        <end position="462"/>
    </location>
</feature>
<feature type="compositionally biased region" description="Basic and acidic residues" evidence="2">
    <location>
        <begin position="1"/>
        <end position="12"/>
    </location>
</feature>
<dbReference type="Gene3D" id="1.10.10.60">
    <property type="entry name" value="Homeodomain-like"/>
    <property type="match status" value="1"/>
</dbReference>
<gene>
    <name evidence="4" type="ORF">L227DRAFT_565163</name>
</gene>
<organism evidence="4 5">
    <name type="scientific">Lentinus tigrinus ALCF2SS1-6</name>
    <dbReference type="NCBI Taxonomy" id="1328759"/>
    <lineage>
        <taxon>Eukaryota</taxon>
        <taxon>Fungi</taxon>
        <taxon>Dikarya</taxon>
        <taxon>Basidiomycota</taxon>
        <taxon>Agaricomycotina</taxon>
        <taxon>Agaricomycetes</taxon>
        <taxon>Polyporales</taxon>
        <taxon>Polyporaceae</taxon>
        <taxon>Lentinus</taxon>
    </lineage>
</organism>
<proteinExistence type="predicted"/>
<accession>A0A5C2S278</accession>
<keyword evidence="5" id="KW-1185">Reference proteome</keyword>
<dbReference type="EMBL" id="ML122279">
    <property type="protein sequence ID" value="RPD57645.1"/>
    <property type="molecule type" value="Genomic_DNA"/>
</dbReference>
<feature type="compositionally biased region" description="Polar residues" evidence="2">
    <location>
        <begin position="13"/>
        <end position="27"/>
    </location>
</feature>
<protein>
    <recommendedName>
        <fullName evidence="3">Homeobox domain-containing protein</fullName>
    </recommendedName>
</protein>
<dbReference type="SUPFAM" id="SSF46689">
    <property type="entry name" value="Homeodomain-like"/>
    <property type="match status" value="1"/>
</dbReference>
<dbReference type="CDD" id="cd00086">
    <property type="entry name" value="homeodomain"/>
    <property type="match status" value="1"/>
</dbReference>
<dbReference type="GO" id="GO:0003677">
    <property type="term" value="F:DNA binding"/>
    <property type="evidence" value="ECO:0007669"/>
    <property type="project" value="UniProtKB-KW"/>
</dbReference>
<dbReference type="InterPro" id="IPR001356">
    <property type="entry name" value="HD"/>
</dbReference>
<feature type="region of interest" description="Disordered" evidence="2">
    <location>
        <begin position="1"/>
        <end position="61"/>
    </location>
</feature>
<reference evidence="4" key="1">
    <citation type="journal article" date="2018" name="Genome Biol. Evol.">
        <title>Genomics and development of Lentinus tigrinus, a white-rot wood-decaying mushroom with dimorphic fruiting bodies.</title>
        <authorList>
            <person name="Wu B."/>
            <person name="Xu Z."/>
            <person name="Knudson A."/>
            <person name="Carlson A."/>
            <person name="Chen N."/>
            <person name="Kovaka S."/>
            <person name="LaButti K."/>
            <person name="Lipzen A."/>
            <person name="Pennachio C."/>
            <person name="Riley R."/>
            <person name="Schakwitz W."/>
            <person name="Umezawa K."/>
            <person name="Ohm R.A."/>
            <person name="Grigoriev I.V."/>
            <person name="Nagy L.G."/>
            <person name="Gibbons J."/>
            <person name="Hibbett D."/>
        </authorList>
    </citation>
    <scope>NUCLEOTIDE SEQUENCE [LARGE SCALE GENOMIC DNA]</scope>
    <source>
        <strain evidence="4">ALCF2SS1-6</strain>
    </source>
</reference>
<keyword evidence="1" id="KW-0371">Homeobox</keyword>
<dbReference type="GO" id="GO:0005634">
    <property type="term" value="C:nucleus"/>
    <property type="evidence" value="ECO:0007669"/>
    <property type="project" value="UniProtKB-SubCell"/>
</dbReference>
<dbReference type="AlphaFoldDB" id="A0A5C2S278"/>
<feature type="region of interest" description="Disordered" evidence="2">
    <location>
        <begin position="76"/>
        <end position="97"/>
    </location>
</feature>
<comment type="subcellular location">
    <subcellularLocation>
        <location evidence="1">Nucleus</location>
    </subcellularLocation>
</comment>
<dbReference type="InterPro" id="IPR009057">
    <property type="entry name" value="Homeodomain-like_sf"/>
</dbReference>
<feature type="domain" description="Homeobox" evidence="3">
    <location>
        <begin position="148"/>
        <end position="188"/>
    </location>
</feature>
<evidence type="ECO:0000259" key="3">
    <source>
        <dbReference type="Pfam" id="PF00046"/>
    </source>
</evidence>